<feature type="region of interest" description="Disordered" evidence="1">
    <location>
        <begin position="25"/>
        <end position="50"/>
    </location>
</feature>
<dbReference type="AlphaFoldDB" id="A0A376AB29"/>
<evidence type="ECO:0000256" key="1">
    <source>
        <dbReference type="SAM" id="MobiDB-lite"/>
    </source>
</evidence>
<organism evidence="2 3">
    <name type="scientific">Ciceribacter selenitireducens ATCC BAA-1503</name>
    <dbReference type="NCBI Taxonomy" id="1336235"/>
    <lineage>
        <taxon>Bacteria</taxon>
        <taxon>Pseudomonadati</taxon>
        <taxon>Pseudomonadota</taxon>
        <taxon>Alphaproteobacteria</taxon>
        <taxon>Hyphomicrobiales</taxon>
        <taxon>Rhizobiaceae</taxon>
        <taxon>Ciceribacter</taxon>
    </lineage>
</organism>
<gene>
    <name evidence="2" type="ORF">RHIZ70_682</name>
</gene>
<evidence type="ECO:0008006" key="4">
    <source>
        <dbReference type="Google" id="ProtNLM"/>
    </source>
</evidence>
<keyword evidence="3" id="KW-1185">Reference proteome</keyword>
<reference evidence="3" key="1">
    <citation type="submission" date="2018-07" db="EMBL/GenBank/DDBJ databases">
        <authorList>
            <person name="Peiro R."/>
            <person name="Begona"/>
            <person name="Cbmso G."/>
            <person name="Lopez M."/>
            <person name="Gonzalez S."/>
        </authorList>
    </citation>
    <scope>NUCLEOTIDE SEQUENCE [LARGE SCALE GENOMIC DNA]</scope>
</reference>
<dbReference type="EMBL" id="UEYP01000016">
    <property type="protein sequence ID" value="SSC64974.1"/>
    <property type="molecule type" value="Genomic_DNA"/>
</dbReference>
<evidence type="ECO:0000313" key="3">
    <source>
        <dbReference type="Proteomes" id="UP000254764"/>
    </source>
</evidence>
<accession>A0A376AB29</accession>
<proteinExistence type="predicted"/>
<name>A0A376AB29_9HYPH</name>
<dbReference type="InterPro" id="IPR027417">
    <property type="entry name" value="P-loop_NTPase"/>
</dbReference>
<dbReference type="Proteomes" id="UP000254764">
    <property type="component" value="Unassembled WGS sequence"/>
</dbReference>
<evidence type="ECO:0000313" key="2">
    <source>
        <dbReference type="EMBL" id="SSC64974.1"/>
    </source>
</evidence>
<dbReference type="SUPFAM" id="SSF52540">
    <property type="entry name" value="P-loop containing nucleoside triphosphate hydrolases"/>
    <property type="match status" value="1"/>
</dbReference>
<protein>
    <recommendedName>
        <fullName evidence="4">Protein ImuA</fullName>
    </recommendedName>
</protein>
<dbReference type="InterPro" id="IPR017026">
    <property type="entry name" value="ImuA"/>
</dbReference>
<dbReference type="PIRSF" id="PIRSF034285">
    <property type="entry name" value="UCP034285"/>
    <property type="match status" value="1"/>
</dbReference>
<dbReference type="Gene3D" id="3.40.50.300">
    <property type="entry name" value="P-loop containing nucleotide triphosphate hydrolases"/>
    <property type="match status" value="1"/>
</dbReference>
<sequence>MGATALAQERLFALREAIARIEGKPLSGGLEPVPELRDEQPEPCPSARAEPARLENLLPEGFPKGAMIEARGAQFRDAGAVSGFGLGLCLSARPARPDQRILWIGDRFVARETGLPYAPGLADYGLRPGELLHAVPRRLEDALWLADAALSCGAFSAVMLEVGGNPRGFGLTESRRLSLKAKSTGGFLLLVRQGGEQEASSASLRLLVEPAPAAARLLPDGSMLGGSIGHSVFRLVPEKSRLGAPPELILEWNRHDRQFYPATPVHAGARPVFRPARPGALAAAPVDRPAGAPALGAVVAFDRAS</sequence>